<reference evidence="1" key="1">
    <citation type="journal article" date="2020" name="mSystems">
        <title>Genome- and Community-Level Interaction Insights into Carbon Utilization and Element Cycling Functions of Hydrothermarchaeota in Hydrothermal Sediment.</title>
        <authorList>
            <person name="Zhou Z."/>
            <person name="Liu Y."/>
            <person name="Xu W."/>
            <person name="Pan J."/>
            <person name="Luo Z.H."/>
            <person name="Li M."/>
        </authorList>
    </citation>
    <scope>NUCLEOTIDE SEQUENCE [LARGE SCALE GENOMIC DNA]</scope>
    <source>
        <strain evidence="1">SpSt-658</strain>
    </source>
</reference>
<dbReference type="InterPro" id="IPR036388">
    <property type="entry name" value="WH-like_DNA-bd_sf"/>
</dbReference>
<dbReference type="EMBL" id="DTCA01000143">
    <property type="protein sequence ID" value="HGM07680.1"/>
    <property type="molecule type" value="Genomic_DNA"/>
</dbReference>
<organism evidence="1">
    <name type="scientific">Ignisphaera aggregans</name>
    <dbReference type="NCBI Taxonomy" id="334771"/>
    <lineage>
        <taxon>Archaea</taxon>
        <taxon>Thermoproteota</taxon>
        <taxon>Thermoprotei</taxon>
        <taxon>Desulfurococcales</taxon>
        <taxon>Desulfurococcaceae</taxon>
        <taxon>Ignisphaera</taxon>
    </lineage>
</organism>
<evidence type="ECO:0008006" key="2">
    <source>
        <dbReference type="Google" id="ProtNLM"/>
    </source>
</evidence>
<dbReference type="Gene3D" id="1.10.10.10">
    <property type="entry name" value="Winged helix-like DNA-binding domain superfamily/Winged helix DNA-binding domain"/>
    <property type="match status" value="1"/>
</dbReference>
<evidence type="ECO:0000313" key="1">
    <source>
        <dbReference type="EMBL" id="HGM07680.1"/>
    </source>
</evidence>
<dbReference type="AlphaFoldDB" id="A0A7C4D164"/>
<sequence length="109" mass="12317">MDAREKLLKILISLKDRIASPSDIIAATGLPRYEVLAAFHILEALNIVELVYIRGNYKLYKLSSEGEKLIKVLEKSERYSIEVKPVDGGNNEEILEIEQKNTNIVEAMS</sequence>
<dbReference type="InterPro" id="IPR036390">
    <property type="entry name" value="WH_DNA-bd_sf"/>
</dbReference>
<gene>
    <name evidence="1" type="ORF">ENU31_04650</name>
</gene>
<name>A0A7C4D164_9CREN</name>
<protein>
    <recommendedName>
        <fullName evidence="2">ArsR family transcriptional regulator</fullName>
    </recommendedName>
</protein>
<comment type="caution">
    <text evidence="1">The sequence shown here is derived from an EMBL/GenBank/DDBJ whole genome shotgun (WGS) entry which is preliminary data.</text>
</comment>
<accession>A0A7C4D164</accession>
<proteinExistence type="predicted"/>
<dbReference type="SUPFAM" id="SSF46785">
    <property type="entry name" value="Winged helix' DNA-binding domain"/>
    <property type="match status" value="1"/>
</dbReference>